<protein>
    <recommendedName>
        <fullName evidence="4">Kinase</fullName>
        <ecNumber evidence="4">2.7.-.-</ecNumber>
    </recommendedName>
</protein>
<dbReference type="HOGENOM" id="CLU_003545_1_0_1"/>
<accession>A0A0C9X8J9</accession>
<evidence type="ECO:0000313" key="7">
    <source>
        <dbReference type="Proteomes" id="UP000054477"/>
    </source>
</evidence>
<reference evidence="6 7" key="1">
    <citation type="submission" date="2014-04" db="EMBL/GenBank/DDBJ databases">
        <authorList>
            <consortium name="DOE Joint Genome Institute"/>
            <person name="Kuo A."/>
            <person name="Kohler A."/>
            <person name="Nagy L.G."/>
            <person name="Floudas D."/>
            <person name="Copeland A."/>
            <person name="Barry K.W."/>
            <person name="Cichocki N."/>
            <person name="Veneault-Fourrey C."/>
            <person name="LaButti K."/>
            <person name="Lindquist E.A."/>
            <person name="Lipzen A."/>
            <person name="Lundell T."/>
            <person name="Morin E."/>
            <person name="Murat C."/>
            <person name="Sun H."/>
            <person name="Tunlid A."/>
            <person name="Henrissat B."/>
            <person name="Grigoriev I.V."/>
            <person name="Hibbett D.S."/>
            <person name="Martin F."/>
            <person name="Nordberg H.P."/>
            <person name="Cantor M.N."/>
            <person name="Hua S.X."/>
        </authorList>
    </citation>
    <scope>NUCLEOTIDE SEQUENCE [LARGE SCALE GENOMIC DNA]</scope>
    <source>
        <strain evidence="6 7">LaAM-08-1</strain>
    </source>
</reference>
<feature type="region of interest" description="Disordered" evidence="5">
    <location>
        <begin position="1075"/>
        <end position="1128"/>
    </location>
</feature>
<dbReference type="InterPro" id="IPR038286">
    <property type="entry name" value="IPK_sf"/>
</dbReference>
<evidence type="ECO:0000256" key="2">
    <source>
        <dbReference type="ARBA" id="ARBA00022679"/>
    </source>
</evidence>
<feature type="compositionally biased region" description="Basic residues" evidence="5">
    <location>
        <begin position="1"/>
        <end position="13"/>
    </location>
</feature>
<feature type="region of interest" description="Disordered" evidence="5">
    <location>
        <begin position="645"/>
        <end position="677"/>
    </location>
</feature>
<proteinExistence type="inferred from homology"/>
<feature type="compositionally biased region" description="Polar residues" evidence="5">
    <location>
        <begin position="173"/>
        <end position="191"/>
    </location>
</feature>
<sequence>MGSSPRRTKHHTYHFPLSPPSSGSATADSSPRLSTLATQDSQLVDKLFASTASFRQSHSLTPVRSPHHFSDTNAIDSDGYNTERSRSHRNPRKRPRRAMTSSNSTPSVNTSLIHSPPKSSRSLSQTSDISSASSSSSSSSPTSREESPLHPVSLGMGRKVAATLQLFKETTGSVEEQISAELSSRPETSSGIRRAEPFRDVGDVAEAQFEFVKRSEWPDRETAAVRRDRSMTTLERARTREGVEQREKERKPSTHDTPALDLAQWRRDVITLGRGRRLERTVDDESYHDEIDSNAVHPGFHEVIPPFIRPHPHPYPPSPSPSRSPTKRIPPSPYRQRELESSSRLSAYTQPSPPIPPTIQTVPPLSRSPTRVRPFHRQNKGRSVAISPSISPWSTDDDSTWETASVASASANSSYLPDPYDSQDDEDHLPLLQESHDDIKGFQDTFTLSTDDDEARTSHSDQLKGAFSATGLTMSEEHLPHIPLRPFRNQVGGHSAIYKFAKQAVCKPLVSRENLFYEAVEREAPPLLAFIPRYLGVMLVSYRRVPKPTSLGTKLSSHTSPAICPSLSHAMDTVKSNTRTAVSGSSIHGKLSEEHQNEGIDTDESEMPEVVLDRNRHIVPEWMLRGSGRNRSFSYSNLHGPSMMAQRHLQRDQLHRGTASSPDLASTPYASQCSRQSPLASYPSLAASEMDAPTPVNSPSQTTHHFAPSLIEHTNHGHCSLTAAFDEEGFHRPLFRPFNSEGRLPVSPQFGGTGSTMVNTRLKDHVFNTVLRRLRKRLGRRSAGSIPALDDGNVADEELEGSDEHSQAHAQTQKTSLCHINHVTKPHSNTCDATIRRVHSDSILRNPEKHDFPYSSHNNHDDAKDVGIFQMDFDVEPNAVNERIPPSIRRRSRSRSVGSCPSQVPFQPSFAEDAVIPEQSELEPSITRQNHFILMEDLTGRLKRPCVVDLKMGTRQYGMDATPAKKKSQRKKCDRTTSRLLGVRVCGMQVWNRVAQSYTTQDKYSGREIRPEEFHSVLESFLFDGQRLLAYQIPILLQKLYALAGIINRLKGYRFYGCSLLLIYDGDRESQEAFRSSVLEHPSSRSKRGESLERRSKSQPMPEKPSLRRSHSEDLLDGPVAKRSNGRRKRGEINVRLVDFAHTTTGRDWLHYPNSSERKSSGEVTGYQADVDPQTGLIYARFPPHYPEHPDRGFLFGLKKLTTALEGIWNEERIQRIKAARDNPSVEHFKLPPLANDGKEIFDEIFGGEEDSGMVST</sequence>
<feature type="compositionally biased region" description="Polar residues" evidence="5">
    <location>
        <begin position="71"/>
        <end position="82"/>
    </location>
</feature>
<feature type="region of interest" description="Disordered" evidence="5">
    <location>
        <begin position="223"/>
        <end position="260"/>
    </location>
</feature>
<feature type="region of interest" description="Disordered" evidence="5">
    <location>
        <begin position="1"/>
        <end position="38"/>
    </location>
</feature>
<keyword evidence="3 4" id="KW-0418">Kinase</keyword>
<feature type="compositionally biased region" description="Pro residues" evidence="5">
    <location>
        <begin position="307"/>
        <end position="333"/>
    </location>
</feature>
<dbReference type="GO" id="GO:0005737">
    <property type="term" value="C:cytoplasm"/>
    <property type="evidence" value="ECO:0007669"/>
    <property type="project" value="TreeGrafter"/>
</dbReference>
<dbReference type="GO" id="GO:0008440">
    <property type="term" value="F:inositol-1,4,5-trisphosphate 3-kinase activity"/>
    <property type="evidence" value="ECO:0007669"/>
    <property type="project" value="TreeGrafter"/>
</dbReference>
<dbReference type="OrthoDB" id="2573163at2759"/>
<dbReference type="SUPFAM" id="SSF56104">
    <property type="entry name" value="SAICAR synthase-like"/>
    <property type="match status" value="1"/>
</dbReference>
<dbReference type="Proteomes" id="UP000054477">
    <property type="component" value="Unassembled WGS sequence"/>
</dbReference>
<feature type="compositionally biased region" description="Basic and acidic residues" evidence="5">
    <location>
        <begin position="223"/>
        <end position="254"/>
    </location>
</feature>
<evidence type="ECO:0000256" key="1">
    <source>
        <dbReference type="ARBA" id="ARBA00007374"/>
    </source>
</evidence>
<evidence type="ECO:0000256" key="5">
    <source>
        <dbReference type="SAM" id="MobiDB-lite"/>
    </source>
</evidence>
<dbReference type="Gene3D" id="3.30.470.160">
    <property type="entry name" value="Inositol polyphosphate kinase"/>
    <property type="match status" value="1"/>
</dbReference>
<reference evidence="7" key="2">
    <citation type="submission" date="2015-01" db="EMBL/GenBank/DDBJ databases">
        <title>Evolutionary Origins and Diversification of the Mycorrhizal Mutualists.</title>
        <authorList>
            <consortium name="DOE Joint Genome Institute"/>
            <consortium name="Mycorrhizal Genomics Consortium"/>
            <person name="Kohler A."/>
            <person name="Kuo A."/>
            <person name="Nagy L.G."/>
            <person name="Floudas D."/>
            <person name="Copeland A."/>
            <person name="Barry K.W."/>
            <person name="Cichocki N."/>
            <person name="Veneault-Fourrey C."/>
            <person name="LaButti K."/>
            <person name="Lindquist E.A."/>
            <person name="Lipzen A."/>
            <person name="Lundell T."/>
            <person name="Morin E."/>
            <person name="Murat C."/>
            <person name="Riley R."/>
            <person name="Ohm R."/>
            <person name="Sun H."/>
            <person name="Tunlid A."/>
            <person name="Henrissat B."/>
            <person name="Grigoriev I.V."/>
            <person name="Hibbett D.S."/>
            <person name="Martin F."/>
        </authorList>
    </citation>
    <scope>NUCLEOTIDE SEQUENCE [LARGE SCALE GENOMIC DNA]</scope>
    <source>
        <strain evidence="7">LaAM-08-1</strain>
    </source>
</reference>
<name>A0A0C9X8J9_9AGAR</name>
<dbReference type="STRING" id="1095629.A0A0C9X8J9"/>
<dbReference type="PANTHER" id="PTHR12400:SF21">
    <property type="entry name" value="KINASE"/>
    <property type="match status" value="1"/>
</dbReference>
<dbReference type="GO" id="GO:0005634">
    <property type="term" value="C:nucleus"/>
    <property type="evidence" value="ECO:0007669"/>
    <property type="project" value="TreeGrafter"/>
</dbReference>
<keyword evidence="7" id="KW-1185">Reference proteome</keyword>
<feature type="region of interest" description="Disordered" evidence="5">
    <location>
        <begin position="173"/>
        <end position="192"/>
    </location>
</feature>
<evidence type="ECO:0000256" key="4">
    <source>
        <dbReference type="RuleBase" id="RU363090"/>
    </source>
</evidence>
<evidence type="ECO:0000256" key="3">
    <source>
        <dbReference type="ARBA" id="ARBA00022777"/>
    </source>
</evidence>
<feature type="compositionally biased region" description="Low complexity" evidence="5">
    <location>
        <begin position="122"/>
        <end position="142"/>
    </location>
</feature>
<dbReference type="GO" id="GO:0032958">
    <property type="term" value="P:inositol phosphate biosynthetic process"/>
    <property type="evidence" value="ECO:0007669"/>
    <property type="project" value="InterPro"/>
</dbReference>
<feature type="region of interest" description="Disordered" evidence="5">
    <location>
        <begin position="580"/>
        <end position="607"/>
    </location>
</feature>
<feature type="compositionally biased region" description="Polar residues" evidence="5">
    <location>
        <begin position="20"/>
        <end position="38"/>
    </location>
</feature>
<feature type="compositionally biased region" description="Basic and acidic residues" evidence="5">
    <location>
        <begin position="1087"/>
        <end position="1096"/>
    </location>
</feature>
<dbReference type="Pfam" id="PF03770">
    <property type="entry name" value="IPK"/>
    <property type="match status" value="1"/>
</dbReference>
<gene>
    <name evidence="6" type="ORF">K443DRAFT_672526</name>
</gene>
<dbReference type="PANTHER" id="PTHR12400">
    <property type="entry name" value="INOSITOL POLYPHOSPHATE KINASE"/>
    <property type="match status" value="1"/>
</dbReference>
<feature type="compositionally biased region" description="Polar residues" evidence="5">
    <location>
        <begin position="658"/>
        <end position="676"/>
    </location>
</feature>
<comment type="similarity">
    <text evidence="1 4">Belongs to the inositol phosphokinase (IPK) family.</text>
</comment>
<keyword evidence="2 4" id="KW-0808">Transferase</keyword>
<dbReference type="GO" id="GO:0046854">
    <property type="term" value="P:phosphatidylinositol phosphate biosynthetic process"/>
    <property type="evidence" value="ECO:0007669"/>
    <property type="project" value="TreeGrafter"/>
</dbReference>
<feature type="region of interest" description="Disordered" evidence="5">
    <location>
        <begin position="289"/>
        <end position="399"/>
    </location>
</feature>
<dbReference type="GO" id="GO:0000824">
    <property type="term" value="F:inositol-1,4,5,6-tetrakisphosphate 3-kinase activity"/>
    <property type="evidence" value="ECO:0007669"/>
    <property type="project" value="TreeGrafter"/>
</dbReference>
<feature type="region of interest" description="Disordered" evidence="5">
    <location>
        <begin position="55"/>
        <end position="155"/>
    </location>
</feature>
<feature type="compositionally biased region" description="Basic residues" evidence="5">
    <location>
        <begin position="86"/>
        <end position="97"/>
    </location>
</feature>
<feature type="compositionally biased region" description="Low complexity" evidence="5">
    <location>
        <begin position="100"/>
        <end position="111"/>
    </location>
</feature>
<feature type="region of interest" description="Disordered" evidence="5">
    <location>
        <begin position="783"/>
        <end position="813"/>
    </location>
</feature>
<dbReference type="EMBL" id="KN838542">
    <property type="protein sequence ID" value="KIK08510.1"/>
    <property type="molecule type" value="Genomic_DNA"/>
</dbReference>
<organism evidence="6 7">
    <name type="scientific">Laccaria amethystina LaAM-08-1</name>
    <dbReference type="NCBI Taxonomy" id="1095629"/>
    <lineage>
        <taxon>Eukaryota</taxon>
        <taxon>Fungi</taxon>
        <taxon>Dikarya</taxon>
        <taxon>Basidiomycota</taxon>
        <taxon>Agaricomycotina</taxon>
        <taxon>Agaricomycetes</taxon>
        <taxon>Agaricomycetidae</taxon>
        <taxon>Agaricales</taxon>
        <taxon>Agaricineae</taxon>
        <taxon>Hydnangiaceae</taxon>
        <taxon>Laccaria</taxon>
    </lineage>
</organism>
<dbReference type="EC" id="2.7.-.-" evidence="4"/>
<evidence type="ECO:0000313" key="6">
    <source>
        <dbReference type="EMBL" id="KIK08510.1"/>
    </source>
</evidence>
<dbReference type="InterPro" id="IPR005522">
    <property type="entry name" value="IPK"/>
</dbReference>
<dbReference type="AlphaFoldDB" id="A0A0C9X8J9"/>